<proteinExistence type="predicted"/>
<dbReference type="AlphaFoldDB" id="A0A2H3C597"/>
<gene>
    <name evidence="1" type="ORF">ARMSODRAFT_636820</name>
</gene>
<dbReference type="Proteomes" id="UP000218334">
    <property type="component" value="Unassembled WGS sequence"/>
</dbReference>
<dbReference type="EMBL" id="KZ293420">
    <property type="protein sequence ID" value="PBK73498.1"/>
    <property type="molecule type" value="Genomic_DNA"/>
</dbReference>
<accession>A0A2H3C597</accession>
<dbReference type="InterPro" id="IPR023389">
    <property type="entry name" value="DOPA-like_sf"/>
</dbReference>
<organism evidence="1 2">
    <name type="scientific">Armillaria solidipes</name>
    <dbReference type="NCBI Taxonomy" id="1076256"/>
    <lineage>
        <taxon>Eukaryota</taxon>
        <taxon>Fungi</taxon>
        <taxon>Dikarya</taxon>
        <taxon>Basidiomycota</taxon>
        <taxon>Agaricomycotina</taxon>
        <taxon>Agaricomycetes</taxon>
        <taxon>Agaricomycetidae</taxon>
        <taxon>Agaricales</taxon>
        <taxon>Marasmiineae</taxon>
        <taxon>Physalacriaceae</taxon>
        <taxon>Armillaria</taxon>
    </lineage>
</organism>
<dbReference type="PANTHER" id="PTHR36423:SF2">
    <property type="entry name" value="AFR070WP"/>
    <property type="match status" value="1"/>
</dbReference>
<dbReference type="SUPFAM" id="SSF143410">
    <property type="entry name" value="DOPA-like"/>
    <property type="match status" value="1"/>
</dbReference>
<dbReference type="Gene3D" id="3.30.70.1240">
    <property type="entry name" value="DOPA-like domains"/>
    <property type="match status" value="1"/>
</dbReference>
<evidence type="ECO:0000313" key="2">
    <source>
        <dbReference type="Proteomes" id="UP000218334"/>
    </source>
</evidence>
<protein>
    <recommendedName>
        <fullName evidence="3">Dopa 4,5-dioxygenase</fullName>
    </recommendedName>
</protein>
<dbReference type="PANTHER" id="PTHR36423">
    <property type="entry name" value="AFR070WP"/>
    <property type="match status" value="1"/>
</dbReference>
<name>A0A2H3C597_9AGAR</name>
<dbReference type="Pfam" id="PF08883">
    <property type="entry name" value="DOPA_dioxygen"/>
    <property type="match status" value="1"/>
</dbReference>
<keyword evidence="2" id="KW-1185">Reference proteome</keyword>
<reference evidence="2" key="1">
    <citation type="journal article" date="2017" name="Nat. Ecol. Evol.">
        <title>Genome expansion and lineage-specific genetic innovations in the forest pathogenic fungi Armillaria.</title>
        <authorList>
            <person name="Sipos G."/>
            <person name="Prasanna A.N."/>
            <person name="Walter M.C."/>
            <person name="O'Connor E."/>
            <person name="Balint B."/>
            <person name="Krizsan K."/>
            <person name="Kiss B."/>
            <person name="Hess J."/>
            <person name="Varga T."/>
            <person name="Slot J."/>
            <person name="Riley R."/>
            <person name="Boka B."/>
            <person name="Rigling D."/>
            <person name="Barry K."/>
            <person name="Lee J."/>
            <person name="Mihaltcheva S."/>
            <person name="LaButti K."/>
            <person name="Lipzen A."/>
            <person name="Waldron R."/>
            <person name="Moloney N.M."/>
            <person name="Sperisen C."/>
            <person name="Kredics L."/>
            <person name="Vagvoelgyi C."/>
            <person name="Patrignani A."/>
            <person name="Fitzpatrick D."/>
            <person name="Nagy I."/>
            <person name="Doyle S."/>
            <person name="Anderson J.B."/>
            <person name="Grigoriev I.V."/>
            <person name="Gueldener U."/>
            <person name="Muensterkoetter M."/>
            <person name="Nagy L.G."/>
        </authorList>
    </citation>
    <scope>NUCLEOTIDE SEQUENCE [LARGE SCALE GENOMIC DNA]</scope>
    <source>
        <strain evidence="2">28-4</strain>
    </source>
</reference>
<sequence length="199" mass="22600">MLVLSETEIKSREWELIPSIPETDVATVTANEIKEYHFHIYFHQTNATEHYFALELRDAVLRLCRDGAFVAVPLFRVNTEANGPHPVGSYGIWVPVESSASVFSFIVKNHGKLSVLIHPLTIDEREDHEKRTAWIGPPFPLDLSWVVEKMDSVPLQYPTLKMGYSSTVPPITLEQRRKDGARIANLLRKERLAARPPAC</sequence>
<evidence type="ECO:0008006" key="3">
    <source>
        <dbReference type="Google" id="ProtNLM"/>
    </source>
</evidence>
<dbReference type="InterPro" id="IPR014980">
    <property type="entry name" value="DOPA_dioxygen"/>
</dbReference>
<evidence type="ECO:0000313" key="1">
    <source>
        <dbReference type="EMBL" id="PBK73498.1"/>
    </source>
</evidence>